<evidence type="ECO:0000256" key="5">
    <source>
        <dbReference type="ARBA" id="ARBA00022692"/>
    </source>
</evidence>
<comment type="pathway">
    <text evidence="9">Protein modification; lipoprotein biosynthesis (N-acyl transfer).</text>
</comment>
<dbReference type="PANTHER" id="PTHR38686">
    <property type="entry name" value="APOLIPOPROTEIN N-ACYLTRANSFERASE"/>
    <property type="match status" value="1"/>
</dbReference>
<dbReference type="NCBIfam" id="TIGR00546">
    <property type="entry name" value="lnt"/>
    <property type="match status" value="1"/>
</dbReference>
<dbReference type="InterPro" id="IPR004563">
    <property type="entry name" value="Apolipo_AcylTrfase"/>
</dbReference>
<gene>
    <name evidence="9" type="primary">lnt</name>
    <name evidence="11" type="ordered locus">Plut_1499</name>
</gene>
<feature type="domain" description="CN hydrolase" evidence="10">
    <location>
        <begin position="241"/>
        <end position="513"/>
    </location>
</feature>
<evidence type="ECO:0000256" key="6">
    <source>
        <dbReference type="ARBA" id="ARBA00022989"/>
    </source>
</evidence>
<dbReference type="GO" id="GO:0016410">
    <property type="term" value="F:N-acyltransferase activity"/>
    <property type="evidence" value="ECO:0007669"/>
    <property type="project" value="UniProtKB-UniRule"/>
</dbReference>
<dbReference type="UniPathway" id="UPA00666"/>
<dbReference type="Pfam" id="PF20154">
    <property type="entry name" value="LNT_N"/>
    <property type="match status" value="1"/>
</dbReference>
<dbReference type="GO" id="GO:0005886">
    <property type="term" value="C:plasma membrane"/>
    <property type="evidence" value="ECO:0007669"/>
    <property type="project" value="UniProtKB-SubCell"/>
</dbReference>
<comment type="function">
    <text evidence="9">Catalyzes the phospholipid dependent N-acylation of the N-terminal cysteine of apolipoprotein, the last step in lipoprotein maturation.</text>
</comment>
<keyword evidence="6 9" id="KW-1133">Transmembrane helix</keyword>
<dbReference type="InterPro" id="IPR036526">
    <property type="entry name" value="C-N_Hydrolase_sf"/>
</dbReference>
<dbReference type="Proteomes" id="UP000002709">
    <property type="component" value="Chromosome"/>
</dbReference>
<feature type="transmembrane region" description="Helical" evidence="9">
    <location>
        <begin position="48"/>
        <end position="66"/>
    </location>
</feature>
<feature type="transmembrane region" description="Helical" evidence="9">
    <location>
        <begin position="78"/>
        <end position="99"/>
    </location>
</feature>
<dbReference type="AlphaFoldDB" id="Q3B2S3"/>
<dbReference type="KEGG" id="plt:Plut_1499"/>
<feature type="transmembrane region" description="Helical" evidence="9">
    <location>
        <begin position="176"/>
        <end position="196"/>
    </location>
</feature>
<dbReference type="eggNOG" id="COG0815">
    <property type="taxonomic scope" value="Bacteria"/>
</dbReference>
<keyword evidence="12" id="KW-1185">Reference proteome</keyword>
<name>Q3B2S3_CHLL3</name>
<comment type="caution">
    <text evidence="9">Lacks conserved residue(s) required for the propagation of feature annotation.</text>
</comment>
<evidence type="ECO:0000256" key="4">
    <source>
        <dbReference type="ARBA" id="ARBA00022679"/>
    </source>
</evidence>
<keyword evidence="3 9" id="KW-1003">Cell membrane</keyword>
<dbReference type="Gene3D" id="3.60.110.10">
    <property type="entry name" value="Carbon-nitrogen hydrolase"/>
    <property type="match status" value="1"/>
</dbReference>
<dbReference type="CDD" id="cd07571">
    <property type="entry name" value="ALP_N-acyl_transferase"/>
    <property type="match status" value="1"/>
</dbReference>
<evidence type="ECO:0000256" key="7">
    <source>
        <dbReference type="ARBA" id="ARBA00023136"/>
    </source>
</evidence>
<reference evidence="12" key="1">
    <citation type="submission" date="2005-08" db="EMBL/GenBank/DDBJ databases">
        <title>Complete sequence of Pelodictyon luteolum DSM 273.</title>
        <authorList>
            <consortium name="US DOE Joint Genome Institute"/>
            <person name="Copeland A."/>
            <person name="Lucas S."/>
            <person name="Lapidus A."/>
            <person name="Barry K."/>
            <person name="Detter J.C."/>
            <person name="Glavina T."/>
            <person name="Hammon N."/>
            <person name="Israni S."/>
            <person name="Pitluck S."/>
            <person name="Bryant D."/>
            <person name="Schmutz J."/>
            <person name="Larimer F."/>
            <person name="Land M."/>
            <person name="Kyrpides N."/>
            <person name="Ivanova N."/>
            <person name="Richardson P."/>
        </authorList>
    </citation>
    <scope>NUCLEOTIDE SEQUENCE [LARGE SCALE GENOMIC DNA]</scope>
    <source>
        <strain evidence="12">DSM 273 / BCRC 81028 / 2530</strain>
    </source>
</reference>
<keyword evidence="9" id="KW-0997">Cell inner membrane</keyword>
<evidence type="ECO:0000259" key="10">
    <source>
        <dbReference type="PROSITE" id="PS50263"/>
    </source>
</evidence>
<accession>Q3B2S3</accession>
<comment type="subcellular location">
    <subcellularLocation>
        <location evidence="9">Cell inner membrane</location>
        <topology evidence="9">Multi-pass membrane protein</topology>
    </subcellularLocation>
    <subcellularLocation>
        <location evidence="1">Cell membrane</location>
        <topology evidence="1">Multi-pass membrane protein</topology>
    </subcellularLocation>
</comment>
<comment type="similarity">
    <text evidence="2 9">Belongs to the CN hydrolase family. Apolipoprotein N-acyltransferase subfamily.</text>
</comment>
<evidence type="ECO:0000313" key="11">
    <source>
        <dbReference type="EMBL" id="ABB24358.1"/>
    </source>
</evidence>
<comment type="catalytic activity">
    <reaction evidence="9">
        <text>N-terminal S-1,2-diacyl-sn-glyceryl-L-cysteinyl-[lipoprotein] + a glycerophospholipid = N-acyl-S-1,2-diacyl-sn-glyceryl-L-cysteinyl-[lipoprotein] + a 2-acyl-sn-glycero-3-phospholipid + H(+)</text>
        <dbReference type="Rhea" id="RHEA:48228"/>
        <dbReference type="Rhea" id="RHEA-COMP:14681"/>
        <dbReference type="Rhea" id="RHEA-COMP:14684"/>
        <dbReference type="ChEBI" id="CHEBI:15378"/>
        <dbReference type="ChEBI" id="CHEBI:136912"/>
        <dbReference type="ChEBI" id="CHEBI:140656"/>
        <dbReference type="ChEBI" id="CHEBI:140657"/>
        <dbReference type="ChEBI" id="CHEBI:140660"/>
        <dbReference type="EC" id="2.3.1.269"/>
    </reaction>
</comment>
<dbReference type="STRING" id="319225.Plut_1499"/>
<keyword evidence="8 9" id="KW-0012">Acyltransferase</keyword>
<evidence type="ECO:0000256" key="3">
    <source>
        <dbReference type="ARBA" id="ARBA00022475"/>
    </source>
</evidence>
<dbReference type="EMBL" id="CP000096">
    <property type="protein sequence ID" value="ABB24358.1"/>
    <property type="molecule type" value="Genomic_DNA"/>
</dbReference>
<evidence type="ECO:0000256" key="8">
    <source>
        <dbReference type="ARBA" id="ARBA00023315"/>
    </source>
</evidence>
<dbReference type="PANTHER" id="PTHR38686:SF1">
    <property type="entry name" value="APOLIPOPROTEIN N-ACYLTRANSFERASE"/>
    <property type="match status" value="1"/>
</dbReference>
<feature type="transmembrane region" description="Helical" evidence="9">
    <location>
        <begin position="203"/>
        <end position="222"/>
    </location>
</feature>
<dbReference type="InterPro" id="IPR003010">
    <property type="entry name" value="C-N_Hydrolase"/>
</dbReference>
<dbReference type="EC" id="2.3.1.269" evidence="9"/>
<keyword evidence="7 9" id="KW-0472">Membrane</keyword>
<evidence type="ECO:0000256" key="9">
    <source>
        <dbReference type="HAMAP-Rule" id="MF_01148"/>
    </source>
</evidence>
<dbReference type="HAMAP" id="MF_01148">
    <property type="entry name" value="Lnt"/>
    <property type="match status" value="1"/>
</dbReference>
<evidence type="ECO:0000256" key="1">
    <source>
        <dbReference type="ARBA" id="ARBA00004651"/>
    </source>
</evidence>
<keyword evidence="4 9" id="KW-0808">Transferase</keyword>
<evidence type="ECO:0000256" key="2">
    <source>
        <dbReference type="ARBA" id="ARBA00010065"/>
    </source>
</evidence>
<dbReference type="PROSITE" id="PS50263">
    <property type="entry name" value="CN_HYDROLASE"/>
    <property type="match status" value="1"/>
</dbReference>
<sequence length="554" mass="61425">MTSFIDFIVSKAMTVYPKAADRFRRSAYASSLLSGVLLAVSFPSYPSIHFELLAWVALVPLLLTVADDPSSGSVFRKSYAAMLAYSAGALWWVCIATLPGGIMTIAAQAFFMTVPFMLFFLCNRFWGLRRALVAFPFMQVGWEWLYMQQDLSLGWLTLGNSQANLNAMVQYADITGVWGISFWLSSFNVLVVLAVLGGRRLLVPYAGALLAMVLAPLAYSAVVLHAPGGAGRAGTIRVSLVQPDIDPYEKWDRYTGSETLELYYRLTGRAVRESRPDLVVWPETALPFFILDDGNDEYLLSLRRALSLWRAPLLTGFSDIVYAAPGDAPSSAGPGKFDRQSGRFYETYNASMLLSPGVDSLQVYRKVRLVPFAERVPYTEYFPALEQLTFSLAGVGSWGRGPGPSLMELHPADRKRVRIANIICYESIFPGYVSEFVREGAELLTLVTNDGWYGTSYGPWQHLAIGRLRCIENRRAMARCANTGVTECIDPFGRTIARVPWWEEQVLNAELPLGRELSFYTSHPDLLPKVCVAVSLLVVASGGIGRLSLRARRS</sequence>
<dbReference type="HOGENOM" id="CLU_019563_1_2_10"/>
<protein>
    <recommendedName>
        <fullName evidence="9">Apolipoprotein N-acyltransferase</fullName>
        <shortName evidence="9">ALP N-acyltransferase</shortName>
        <ecNumber evidence="9">2.3.1.269</ecNumber>
    </recommendedName>
</protein>
<dbReference type="Pfam" id="PF00795">
    <property type="entry name" value="CN_hydrolase"/>
    <property type="match status" value="1"/>
</dbReference>
<keyword evidence="5 9" id="KW-0812">Transmembrane</keyword>
<organism evidence="11 12">
    <name type="scientific">Chlorobium luteolum (strain DSM 273 / BCRC 81028 / 2530)</name>
    <name type="common">Pelodictyon luteolum</name>
    <dbReference type="NCBI Taxonomy" id="319225"/>
    <lineage>
        <taxon>Bacteria</taxon>
        <taxon>Pseudomonadati</taxon>
        <taxon>Chlorobiota</taxon>
        <taxon>Chlorobiia</taxon>
        <taxon>Chlorobiales</taxon>
        <taxon>Chlorobiaceae</taxon>
        <taxon>Chlorobium/Pelodictyon group</taxon>
        <taxon>Pelodictyon</taxon>
    </lineage>
</organism>
<keyword evidence="11" id="KW-0449">Lipoprotein</keyword>
<feature type="transmembrane region" description="Helical" evidence="9">
    <location>
        <begin position="26"/>
        <end position="42"/>
    </location>
</feature>
<dbReference type="InterPro" id="IPR045378">
    <property type="entry name" value="LNT_N"/>
</dbReference>
<dbReference type="SUPFAM" id="SSF56317">
    <property type="entry name" value="Carbon-nitrogen hydrolase"/>
    <property type="match status" value="1"/>
</dbReference>
<proteinExistence type="inferred from homology"/>
<evidence type="ECO:0000313" key="12">
    <source>
        <dbReference type="Proteomes" id="UP000002709"/>
    </source>
</evidence>
<dbReference type="GO" id="GO:0042158">
    <property type="term" value="P:lipoprotein biosynthetic process"/>
    <property type="evidence" value="ECO:0007669"/>
    <property type="project" value="UniProtKB-UniRule"/>
</dbReference>